<dbReference type="Proteomes" id="UP000612055">
    <property type="component" value="Unassembled WGS sequence"/>
</dbReference>
<dbReference type="OrthoDB" id="5789657at2759"/>
<feature type="domain" description="Protein kinase" evidence="2">
    <location>
        <begin position="68"/>
        <end position="398"/>
    </location>
</feature>
<comment type="caution">
    <text evidence="3">The sequence shown here is derived from an EMBL/GenBank/DDBJ whole genome shotgun (WGS) entry which is preliminary data.</text>
</comment>
<protein>
    <recommendedName>
        <fullName evidence="2">Protein kinase domain-containing protein</fullName>
    </recommendedName>
</protein>
<evidence type="ECO:0000313" key="3">
    <source>
        <dbReference type="EMBL" id="KAG2502118.1"/>
    </source>
</evidence>
<feature type="compositionally biased region" description="Low complexity" evidence="1">
    <location>
        <begin position="409"/>
        <end position="439"/>
    </location>
</feature>
<dbReference type="InterPro" id="IPR051681">
    <property type="entry name" value="Ser/Thr_Kinases-Pseudokinases"/>
</dbReference>
<dbReference type="GO" id="GO:0004674">
    <property type="term" value="F:protein serine/threonine kinase activity"/>
    <property type="evidence" value="ECO:0007669"/>
    <property type="project" value="TreeGrafter"/>
</dbReference>
<evidence type="ECO:0000313" key="4">
    <source>
        <dbReference type="Proteomes" id="UP000612055"/>
    </source>
</evidence>
<feature type="region of interest" description="Disordered" evidence="1">
    <location>
        <begin position="407"/>
        <end position="446"/>
    </location>
</feature>
<accession>A0A835YJ10</accession>
<dbReference type="PROSITE" id="PS50011">
    <property type="entry name" value="PROTEIN_KINASE_DOM"/>
    <property type="match status" value="1"/>
</dbReference>
<sequence>MVKDVEQLLAGVAIEPRSAAQLARSSSAVFKGLWTGARVSVKLVCIPSQNCGGSWSDFVVALAQSHPYLIQTYLARGCIATAADAAAAEDAAAMPSKNLSQPPRGDRLLSIRELGEPEPAGAIASATGGVSQGAQGLLSDGPSLGIESILGSAFEDVTLDQPGDCVVGPRAAEVVLARLRPAPGDCLVLLVTELCLGGDARDAVLATAPWPAKHRQRAAISTAREVALGLLHLHLLGRAHGNLRPSNVLLVEAHTDRRGFAAKVADAGLGERHCPPAQQPPDMFRYQAPELLLRRHQGGGAAAESVDMQAADAWSFGCLLHELLTARPPFACCADAAQLLAALAAGTEPCGALAALSTTTCCDPALVALCRACLALDPGLRPSMAALLAQLNDVEARLRRAGPTAAVLSASAGPSKRQSSSSGSAHGNSAAGALRSAGGRARDGPGRPVTVAAIADSTFGRLTGAASSGGCLSVLSGALQRPRSRIWSGVQGCGRHAGAFPALGLPSCQAPHGALGMFVAQAQAPVAYTGLGAAGQGVQLHALSVSEAAARGLEDGLTGICEALDGASSSFGDASRLLLDYTEAPGRQFMWGY</sequence>
<dbReference type="EMBL" id="JAEHOE010000001">
    <property type="protein sequence ID" value="KAG2502118.1"/>
    <property type="molecule type" value="Genomic_DNA"/>
</dbReference>
<evidence type="ECO:0000259" key="2">
    <source>
        <dbReference type="PROSITE" id="PS50011"/>
    </source>
</evidence>
<name>A0A835YJ10_9CHLO</name>
<dbReference type="AlphaFoldDB" id="A0A835YJ10"/>
<dbReference type="Gene3D" id="1.10.510.10">
    <property type="entry name" value="Transferase(Phosphotransferase) domain 1"/>
    <property type="match status" value="1"/>
</dbReference>
<dbReference type="Pfam" id="PF00069">
    <property type="entry name" value="Pkinase"/>
    <property type="match status" value="1"/>
</dbReference>
<organism evidence="3 4">
    <name type="scientific">Edaphochlamys debaryana</name>
    <dbReference type="NCBI Taxonomy" id="47281"/>
    <lineage>
        <taxon>Eukaryota</taxon>
        <taxon>Viridiplantae</taxon>
        <taxon>Chlorophyta</taxon>
        <taxon>core chlorophytes</taxon>
        <taxon>Chlorophyceae</taxon>
        <taxon>CS clade</taxon>
        <taxon>Chlamydomonadales</taxon>
        <taxon>Chlamydomonadales incertae sedis</taxon>
        <taxon>Edaphochlamys</taxon>
    </lineage>
</organism>
<dbReference type="InterPro" id="IPR000719">
    <property type="entry name" value="Prot_kinase_dom"/>
</dbReference>
<evidence type="ECO:0000256" key="1">
    <source>
        <dbReference type="SAM" id="MobiDB-lite"/>
    </source>
</evidence>
<dbReference type="GO" id="GO:0005524">
    <property type="term" value="F:ATP binding"/>
    <property type="evidence" value="ECO:0007669"/>
    <property type="project" value="InterPro"/>
</dbReference>
<proteinExistence type="predicted"/>
<dbReference type="PANTHER" id="PTHR44329">
    <property type="entry name" value="SERINE/THREONINE-PROTEIN KINASE TNNI3K-RELATED"/>
    <property type="match status" value="1"/>
</dbReference>
<keyword evidence="4" id="KW-1185">Reference proteome</keyword>
<gene>
    <name evidence="3" type="ORF">HYH03_000610</name>
</gene>
<dbReference type="SUPFAM" id="SSF56112">
    <property type="entry name" value="Protein kinase-like (PK-like)"/>
    <property type="match status" value="1"/>
</dbReference>
<dbReference type="InterPro" id="IPR011009">
    <property type="entry name" value="Kinase-like_dom_sf"/>
</dbReference>
<dbReference type="PANTHER" id="PTHR44329:SF214">
    <property type="entry name" value="PROTEIN KINASE DOMAIN-CONTAINING PROTEIN"/>
    <property type="match status" value="1"/>
</dbReference>
<reference evidence="3" key="1">
    <citation type="journal article" date="2020" name="bioRxiv">
        <title>Comparative genomics of Chlamydomonas.</title>
        <authorList>
            <person name="Craig R.J."/>
            <person name="Hasan A.R."/>
            <person name="Ness R.W."/>
            <person name="Keightley P.D."/>
        </authorList>
    </citation>
    <scope>NUCLEOTIDE SEQUENCE</scope>
    <source>
        <strain evidence="3">CCAP 11/70</strain>
    </source>
</reference>